<dbReference type="InterPro" id="IPR006059">
    <property type="entry name" value="SBP"/>
</dbReference>
<keyword evidence="7" id="KW-0449">Lipoprotein</keyword>
<evidence type="ECO:0000256" key="9">
    <source>
        <dbReference type="SAM" id="Phobius"/>
    </source>
</evidence>
<keyword evidence="9" id="KW-0812">Transmembrane</keyword>
<dbReference type="GO" id="GO:0042597">
    <property type="term" value="C:periplasmic space"/>
    <property type="evidence" value="ECO:0007669"/>
    <property type="project" value="UniProtKB-SubCell"/>
</dbReference>
<keyword evidence="3" id="KW-1003">Cell membrane</keyword>
<feature type="transmembrane region" description="Helical" evidence="9">
    <location>
        <begin position="86"/>
        <end position="105"/>
    </location>
</feature>
<dbReference type="SUPFAM" id="SSF53850">
    <property type="entry name" value="Periplasmic binding protein-like II"/>
    <property type="match status" value="1"/>
</dbReference>
<evidence type="ECO:0000256" key="7">
    <source>
        <dbReference type="ARBA" id="ARBA00023288"/>
    </source>
</evidence>
<keyword evidence="4" id="KW-0732">Signal</keyword>
<dbReference type="Proteomes" id="UP000435649">
    <property type="component" value="Unassembled WGS sequence"/>
</dbReference>
<dbReference type="PANTHER" id="PTHR43649">
    <property type="entry name" value="ARABINOSE-BINDING PROTEIN-RELATED"/>
    <property type="match status" value="1"/>
</dbReference>
<comment type="caution">
    <text evidence="10">The sequence shown here is derived from an EMBL/GenBank/DDBJ whole genome shotgun (WGS) entry which is preliminary data.</text>
</comment>
<protein>
    <submittedName>
        <fullName evidence="10">Extracellular solute-binding protein</fullName>
    </submittedName>
</protein>
<keyword evidence="9" id="KW-1133">Transmembrane helix</keyword>
<dbReference type="Gene3D" id="3.40.190.10">
    <property type="entry name" value="Periplasmic binding protein-like II"/>
    <property type="match status" value="1"/>
</dbReference>
<gene>
    <name evidence="10" type="ORF">FYJ85_01510</name>
</gene>
<evidence type="ECO:0000256" key="4">
    <source>
        <dbReference type="ARBA" id="ARBA00022729"/>
    </source>
</evidence>
<evidence type="ECO:0000313" key="11">
    <source>
        <dbReference type="Proteomes" id="UP000435649"/>
    </source>
</evidence>
<sequence>MAGFRRPADRNRRAERQCPYDRKQRLRAAPGTHRRMPREAVPLDRLRSPELQGRRQAGLRAQRNRPETRNPRNRPGAGEPFEMKRLFAGIAVLLALASAATVMSLRSRSGRPEIVWTAGLSQDRVEQAALFHEWLRNEGYVDENGELLFTLRLEAADNQSTLIQAVSGVAGDLIDHVPVSRFAPMGVLEDITEFAAENGLDPARNYPGAASLLTSGGRQYAFPCNLAARGLLVNLDTFVEYGVEPPPEEWTPEEFERIGLEFTRRANAGKARQEVFFAGPMPGMILPLARSLGGDVFNETMTASALASPAFEKALSLYCRWSGELKLIPDASDIASESADSSSANGEATPQLMRGRYGMILTGRYVNMDLRRSPRGTFRYGFVQFPEYGFKNTELTVRCTSIYKGSKHKEFAKIFLKFLAGRDYNELLIRSSDGLPPNPAWAKENPAFHTPPERPFEGKLHTNELKWALAIGIPESRSPFYPLNDNKINYARQKVENKLASVPEALRLAADAIDHSIRAAVEGTPSLREPYRQACELQKKIDARKAAGEKIPAAWISNPFFLSYYRSKGMLAE</sequence>
<evidence type="ECO:0000256" key="6">
    <source>
        <dbReference type="ARBA" id="ARBA00023139"/>
    </source>
</evidence>
<evidence type="ECO:0000313" key="10">
    <source>
        <dbReference type="EMBL" id="MST95724.1"/>
    </source>
</evidence>
<keyword evidence="11" id="KW-1185">Reference proteome</keyword>
<dbReference type="InterPro" id="IPR050490">
    <property type="entry name" value="Bact_solute-bd_prot1"/>
</dbReference>
<evidence type="ECO:0000256" key="8">
    <source>
        <dbReference type="SAM" id="MobiDB-lite"/>
    </source>
</evidence>
<feature type="region of interest" description="Disordered" evidence="8">
    <location>
        <begin position="1"/>
        <end position="80"/>
    </location>
</feature>
<dbReference type="EMBL" id="VUNS01000001">
    <property type="protein sequence ID" value="MST95724.1"/>
    <property type="molecule type" value="Genomic_DNA"/>
</dbReference>
<accession>A0A844FYB0</accession>
<proteinExistence type="inferred from homology"/>
<organism evidence="10 11">
    <name type="scientific">Victivallis lenta</name>
    <dbReference type="NCBI Taxonomy" id="2606640"/>
    <lineage>
        <taxon>Bacteria</taxon>
        <taxon>Pseudomonadati</taxon>
        <taxon>Lentisphaerota</taxon>
        <taxon>Lentisphaeria</taxon>
        <taxon>Victivallales</taxon>
        <taxon>Victivallaceae</taxon>
        <taxon>Victivallis</taxon>
    </lineage>
</organism>
<evidence type="ECO:0000256" key="3">
    <source>
        <dbReference type="ARBA" id="ARBA00022475"/>
    </source>
</evidence>
<comment type="subcellular location">
    <subcellularLocation>
        <location evidence="1">Periplasm</location>
    </subcellularLocation>
</comment>
<evidence type="ECO:0000256" key="1">
    <source>
        <dbReference type="ARBA" id="ARBA00004418"/>
    </source>
</evidence>
<name>A0A844FYB0_9BACT</name>
<keyword evidence="6" id="KW-0564">Palmitate</keyword>
<comment type="similarity">
    <text evidence="2">Belongs to the bacterial solute-binding protein 1 family.</text>
</comment>
<reference evidence="10 11" key="1">
    <citation type="submission" date="2019-08" db="EMBL/GenBank/DDBJ databases">
        <title>In-depth cultivation of the pig gut microbiome towards novel bacterial diversity and tailored functional studies.</title>
        <authorList>
            <person name="Wylensek D."/>
            <person name="Hitch T.C.A."/>
            <person name="Clavel T."/>
        </authorList>
    </citation>
    <scope>NUCLEOTIDE SEQUENCE [LARGE SCALE GENOMIC DNA]</scope>
    <source>
        <strain evidence="10 11">BBE-744-WT-12</strain>
    </source>
</reference>
<dbReference type="PANTHER" id="PTHR43649:SF33">
    <property type="entry name" value="POLYGALACTURONAN_RHAMNOGALACTURONAN-BINDING PROTEIN YTCQ"/>
    <property type="match status" value="1"/>
</dbReference>
<feature type="compositionally biased region" description="Basic and acidic residues" evidence="8">
    <location>
        <begin position="37"/>
        <end position="48"/>
    </location>
</feature>
<dbReference type="AlphaFoldDB" id="A0A844FYB0"/>
<feature type="compositionally biased region" description="Basic and acidic residues" evidence="8">
    <location>
        <begin position="1"/>
        <end position="23"/>
    </location>
</feature>
<evidence type="ECO:0000256" key="2">
    <source>
        <dbReference type="ARBA" id="ARBA00008520"/>
    </source>
</evidence>
<evidence type="ECO:0000256" key="5">
    <source>
        <dbReference type="ARBA" id="ARBA00023136"/>
    </source>
</evidence>
<dbReference type="Pfam" id="PF01547">
    <property type="entry name" value="SBP_bac_1"/>
    <property type="match status" value="1"/>
</dbReference>
<keyword evidence="5 9" id="KW-0472">Membrane</keyword>